<feature type="transmembrane region" description="Helical" evidence="1">
    <location>
        <begin position="252"/>
        <end position="270"/>
    </location>
</feature>
<keyword evidence="1" id="KW-0472">Membrane</keyword>
<keyword evidence="1" id="KW-0029">Amino-acid transport</keyword>
<feature type="transmembrane region" description="Helical" evidence="1">
    <location>
        <begin position="68"/>
        <end position="86"/>
    </location>
</feature>
<feature type="transmembrane region" description="Helical" evidence="1">
    <location>
        <begin position="164"/>
        <end position="188"/>
    </location>
</feature>
<dbReference type="GO" id="GO:0005886">
    <property type="term" value="C:plasma membrane"/>
    <property type="evidence" value="ECO:0007669"/>
    <property type="project" value="UniProtKB-SubCell"/>
</dbReference>
<evidence type="ECO:0000256" key="1">
    <source>
        <dbReference type="HAMAP-Rule" id="MF_02062"/>
    </source>
</evidence>
<feature type="transmembrane region" description="Helical" evidence="1">
    <location>
        <begin position="12"/>
        <end position="31"/>
    </location>
</feature>
<keyword evidence="1" id="KW-0813">Transport</keyword>
<comment type="similarity">
    <text evidence="1">Belongs to the glutamate:Na(+) symporter (ESS) (TC 2.A.27) family.</text>
</comment>
<evidence type="ECO:0000313" key="3">
    <source>
        <dbReference type="EMBL" id="CUH43922.1"/>
    </source>
</evidence>
<keyword evidence="1" id="KW-1003">Cell membrane</keyword>
<feature type="transmembrane region" description="Helical" evidence="1">
    <location>
        <begin position="341"/>
        <end position="365"/>
    </location>
</feature>
<dbReference type="InterPro" id="IPR004445">
    <property type="entry name" value="GltS"/>
</dbReference>
<evidence type="ECO:0000256" key="2">
    <source>
        <dbReference type="NCBIfam" id="TIGR00210"/>
    </source>
</evidence>
<proteinExistence type="inferred from homology"/>
<comment type="subcellular location">
    <subcellularLocation>
        <location evidence="1">Cell inner membrane</location>
        <topology evidence="1">Multi-pass membrane protein</topology>
    </subcellularLocation>
</comment>
<keyword evidence="1" id="KW-0997">Cell inner membrane</keyword>
<evidence type="ECO:0000313" key="4">
    <source>
        <dbReference type="Proteomes" id="UP000050786"/>
    </source>
</evidence>
<reference evidence="4" key="1">
    <citation type="submission" date="2015-09" db="EMBL/GenBank/DDBJ databases">
        <authorList>
            <person name="Rodrigo-Torres L."/>
            <person name="Arahal D.R."/>
        </authorList>
    </citation>
    <scope>NUCLEOTIDE SEQUENCE [LARGE SCALE GENOMIC DNA]</scope>
    <source>
        <strain evidence="4">CECT 4293</strain>
    </source>
</reference>
<feature type="transmembrane region" description="Helical" evidence="1">
    <location>
        <begin position="377"/>
        <end position="398"/>
    </location>
</feature>
<keyword evidence="1" id="KW-0739">Sodium transport</keyword>
<comment type="function">
    <text evidence="1">Catalyzes the sodium-dependent transport of glutamate.</text>
</comment>
<keyword evidence="4" id="KW-1185">Reference proteome</keyword>
<dbReference type="Proteomes" id="UP000050786">
    <property type="component" value="Unassembled WGS sequence"/>
</dbReference>
<keyword evidence="1" id="KW-1133">Transmembrane helix</keyword>
<dbReference type="GO" id="GO:0015813">
    <property type="term" value="P:L-glutamate transmembrane transport"/>
    <property type="evidence" value="ECO:0007669"/>
    <property type="project" value="UniProtKB-UniRule"/>
</dbReference>
<sequence>MTAETLQIPDFLTATLGFAVYLLGVEINARVAALRQFNIPEPVTGGLLASLVVLILYLAFDLELSFDLATRDFLLVVFFAGIGLNARLSDLISGGKPLFLLLILTLVTIVAQNGIGAIGASMFGYPAQAGVLFGSASLIGGHGTAIAWAPEVAEATGLDGATELGVAVATLGLVLAALVGGPIARLLVEGRNLSPARPDEDHTVGLPTDGDDVSSKIDHLSIMRVLLFLNLAIIAGYSLGEAISAAGLKLPLFVPCLIMGIVIANLRAWLAPSRPPIERTPSLALISEFSLGAFLAMSLMSLQLWTIAELGLAIVVIMSAQTLFAVAFVIWVLFPIMGSNYRAAVLAAGFGGFALGATPTAIANMTAVTKRYGPSPIAFIVLPLVSAFFVDIANAIVIQTIVNF</sequence>
<feature type="transmembrane region" description="Helical" evidence="1">
    <location>
        <begin position="98"/>
        <end position="125"/>
    </location>
</feature>
<dbReference type="AlphaFoldDB" id="A0A0P1E7R6"/>
<dbReference type="NCBIfam" id="TIGR00210">
    <property type="entry name" value="gltS"/>
    <property type="match status" value="1"/>
</dbReference>
<dbReference type="PANTHER" id="PTHR36178">
    <property type="entry name" value="SLR0625 PROTEIN"/>
    <property type="match status" value="1"/>
</dbReference>
<keyword evidence="1" id="KW-0915">Sodium</keyword>
<keyword evidence="1" id="KW-0812">Transmembrane</keyword>
<dbReference type="GO" id="GO:0015501">
    <property type="term" value="F:glutamate:sodium symporter activity"/>
    <property type="evidence" value="ECO:0007669"/>
    <property type="project" value="UniProtKB-UniRule"/>
</dbReference>
<dbReference type="Pfam" id="PF03616">
    <property type="entry name" value="Glt_symporter"/>
    <property type="match status" value="1"/>
</dbReference>
<dbReference type="HAMAP" id="MF_02062">
    <property type="entry name" value="GltS"/>
    <property type="match status" value="1"/>
</dbReference>
<gene>
    <name evidence="3" type="primary">gltS_2</name>
    <name evidence="1" type="synonym">gltS</name>
    <name evidence="3" type="ORF">RUM4293_02819</name>
</gene>
<feature type="transmembrane region" description="Helical" evidence="1">
    <location>
        <begin position="225"/>
        <end position="246"/>
    </location>
</feature>
<organism evidence="3 4">
    <name type="scientific">Ruegeria atlantica</name>
    <dbReference type="NCBI Taxonomy" id="81569"/>
    <lineage>
        <taxon>Bacteria</taxon>
        <taxon>Pseudomonadati</taxon>
        <taxon>Pseudomonadota</taxon>
        <taxon>Alphaproteobacteria</taxon>
        <taxon>Rhodobacterales</taxon>
        <taxon>Roseobacteraceae</taxon>
        <taxon>Ruegeria</taxon>
    </lineage>
</organism>
<feature type="transmembrane region" description="Helical" evidence="1">
    <location>
        <begin position="311"/>
        <end position="334"/>
    </location>
</feature>
<feature type="transmembrane region" description="Helical" evidence="1">
    <location>
        <begin position="43"/>
        <end position="62"/>
    </location>
</feature>
<name>A0A0P1E7R6_9RHOB</name>
<keyword evidence="1" id="KW-0769">Symport</keyword>
<accession>A0A0P1E7R6</accession>
<dbReference type="RefSeq" id="WP_058274255.1">
    <property type="nucleotide sequence ID" value="NZ_CYPS01000043.1"/>
</dbReference>
<feature type="transmembrane region" description="Helical" evidence="1">
    <location>
        <begin position="282"/>
        <end position="305"/>
    </location>
</feature>
<protein>
    <recommendedName>
        <fullName evidence="1 2">Sodium/glutamate symporter</fullName>
    </recommendedName>
</protein>
<keyword evidence="1" id="KW-0406">Ion transport</keyword>
<dbReference type="PANTHER" id="PTHR36178:SF1">
    <property type="entry name" value="SODIUM_GLUTAMATE SYMPORTER"/>
    <property type="match status" value="1"/>
</dbReference>
<dbReference type="EMBL" id="CYPS01000043">
    <property type="protein sequence ID" value="CUH43922.1"/>
    <property type="molecule type" value="Genomic_DNA"/>
</dbReference>